<organism evidence="1 2">
    <name type="scientific">Reticulomyxa filosa</name>
    <dbReference type="NCBI Taxonomy" id="46433"/>
    <lineage>
        <taxon>Eukaryota</taxon>
        <taxon>Sar</taxon>
        <taxon>Rhizaria</taxon>
        <taxon>Retaria</taxon>
        <taxon>Foraminifera</taxon>
        <taxon>Monothalamids</taxon>
        <taxon>Reticulomyxidae</taxon>
        <taxon>Reticulomyxa</taxon>
    </lineage>
</organism>
<keyword evidence="2" id="KW-1185">Reference proteome</keyword>
<evidence type="ECO:0000313" key="2">
    <source>
        <dbReference type="Proteomes" id="UP000023152"/>
    </source>
</evidence>
<dbReference type="EMBL" id="ASPP01037249">
    <property type="protein sequence ID" value="ETO01859.1"/>
    <property type="molecule type" value="Genomic_DNA"/>
</dbReference>
<reference evidence="1 2" key="1">
    <citation type="journal article" date="2013" name="Curr. Biol.">
        <title>The Genome of the Foraminiferan Reticulomyxa filosa.</title>
        <authorList>
            <person name="Glockner G."/>
            <person name="Hulsmann N."/>
            <person name="Schleicher M."/>
            <person name="Noegel A.A."/>
            <person name="Eichinger L."/>
            <person name="Gallinger C."/>
            <person name="Pawlowski J."/>
            <person name="Sierra R."/>
            <person name="Euteneuer U."/>
            <person name="Pillet L."/>
            <person name="Moustafa A."/>
            <person name="Platzer M."/>
            <person name="Groth M."/>
            <person name="Szafranski K."/>
            <person name="Schliwa M."/>
        </authorList>
    </citation>
    <scope>NUCLEOTIDE SEQUENCE [LARGE SCALE GENOMIC DNA]</scope>
</reference>
<proteinExistence type="predicted"/>
<name>X6LJU3_RETFI</name>
<comment type="caution">
    <text evidence="1">The sequence shown here is derived from an EMBL/GenBank/DDBJ whole genome shotgun (WGS) entry which is preliminary data.</text>
</comment>
<gene>
    <name evidence="1" type="ORF">RFI_35580</name>
</gene>
<dbReference type="Proteomes" id="UP000023152">
    <property type="component" value="Unassembled WGS sequence"/>
</dbReference>
<protein>
    <submittedName>
        <fullName evidence="1">Uncharacterized protein</fullName>
    </submittedName>
</protein>
<sequence>MLLAHTQSIKFKMNKRKYPKMKLKFDGKGIEEAEHVKYLGLIVDQQMTFQQYINFALTLLPITQKVHCLVCFFFCLLDCASLFHF</sequence>
<dbReference type="AlphaFoldDB" id="X6LJU3"/>
<accession>X6LJU3</accession>
<evidence type="ECO:0000313" key="1">
    <source>
        <dbReference type="EMBL" id="ETO01859.1"/>
    </source>
</evidence>